<keyword evidence="3" id="KW-1185">Reference proteome</keyword>
<dbReference type="RefSeq" id="WP_231812738.1">
    <property type="nucleotide sequence ID" value="NZ_JAJOZR010000003.1"/>
</dbReference>
<dbReference type="EMBL" id="JAJOZR010000003">
    <property type="protein sequence ID" value="MCD7108600.1"/>
    <property type="molecule type" value="Genomic_DNA"/>
</dbReference>
<dbReference type="Proteomes" id="UP001139089">
    <property type="component" value="Unassembled WGS sequence"/>
</dbReference>
<evidence type="ECO:0000313" key="3">
    <source>
        <dbReference type="Proteomes" id="UP001139089"/>
    </source>
</evidence>
<proteinExistence type="predicted"/>
<evidence type="ECO:0000259" key="1">
    <source>
        <dbReference type="Pfam" id="PF21834"/>
    </source>
</evidence>
<dbReference type="AlphaFoldDB" id="A0A9X1NPR2"/>
<dbReference type="InterPro" id="IPR054189">
    <property type="entry name" value="DUF6894"/>
</dbReference>
<comment type="caution">
    <text evidence="2">The sequence shown here is derived from an EMBL/GenBank/DDBJ whole genome shotgun (WGS) entry which is preliminary data.</text>
</comment>
<reference evidence="2" key="1">
    <citation type="submission" date="2021-12" db="EMBL/GenBank/DDBJ databases">
        <authorList>
            <person name="Li Y."/>
        </authorList>
    </citation>
    <scope>NUCLEOTIDE SEQUENCE</scope>
    <source>
        <strain evidence="2">DKSPLA3</strain>
    </source>
</reference>
<evidence type="ECO:0000313" key="2">
    <source>
        <dbReference type="EMBL" id="MCD7108600.1"/>
    </source>
</evidence>
<protein>
    <recommendedName>
        <fullName evidence="1">DUF6894 domain-containing protein</fullName>
    </recommendedName>
</protein>
<gene>
    <name evidence="2" type="ORF">LRX75_06045</name>
</gene>
<feature type="domain" description="DUF6894" evidence="1">
    <location>
        <begin position="3"/>
        <end position="71"/>
    </location>
</feature>
<dbReference type="Pfam" id="PF21834">
    <property type="entry name" value="DUF6894"/>
    <property type="match status" value="1"/>
</dbReference>
<name>A0A9X1NPR2_9HYPH</name>
<accession>A0A9X1NPR2</accession>
<organism evidence="2 3">
    <name type="scientific">Rhizobium quercicola</name>
    <dbReference type="NCBI Taxonomy" id="2901226"/>
    <lineage>
        <taxon>Bacteria</taxon>
        <taxon>Pseudomonadati</taxon>
        <taxon>Pseudomonadota</taxon>
        <taxon>Alphaproteobacteria</taxon>
        <taxon>Hyphomicrobiales</taxon>
        <taxon>Rhizobiaceae</taxon>
        <taxon>Rhizobium/Agrobacterium group</taxon>
        <taxon>Rhizobium</taxon>
    </lineage>
</organism>
<sequence>MSRYFFDLHNGDGPVLDEDGQEMATRESVAMEVARILGDIARDEMPETRNGTIALTVRDETGRTITVARLTFSNEWVE</sequence>